<evidence type="ECO:0000259" key="2">
    <source>
        <dbReference type="Pfam" id="PF07331"/>
    </source>
</evidence>
<protein>
    <submittedName>
        <fullName evidence="3">Tripartite tricarboxylate transporter</fullName>
    </submittedName>
</protein>
<feature type="transmembrane region" description="Helical" evidence="1">
    <location>
        <begin position="68"/>
        <end position="86"/>
    </location>
</feature>
<proteinExistence type="predicted"/>
<dbReference type="Pfam" id="PF07331">
    <property type="entry name" value="TctB"/>
    <property type="match status" value="1"/>
</dbReference>
<dbReference type="STRING" id="404433.BTW07_17275"/>
<dbReference type="Proteomes" id="UP000186878">
    <property type="component" value="Unassembled WGS sequence"/>
</dbReference>
<dbReference type="OrthoDB" id="6088936at2"/>
<feature type="transmembrane region" description="Helical" evidence="1">
    <location>
        <begin position="20"/>
        <end position="40"/>
    </location>
</feature>
<keyword evidence="1" id="KW-1133">Transmembrane helix</keyword>
<reference evidence="3 4" key="1">
    <citation type="submission" date="2016-12" db="EMBL/GenBank/DDBJ databases">
        <title>Draft genome sequences of strains Salinicola socius SMB35, Salinicola sp. MH3R3-1 and Chromohalobacter sp. SMB17 from the Verkhnekamsk potash mining region of Russia.</title>
        <authorList>
            <person name="Mavrodi D.V."/>
            <person name="Olsson B.E."/>
            <person name="Korsakova E.S."/>
            <person name="Pyankova A."/>
            <person name="Mavrodi O.V."/>
            <person name="Plotnikova E.G."/>
        </authorList>
    </citation>
    <scope>NUCLEOTIDE SEQUENCE [LARGE SCALE GENOMIC DNA]</scope>
    <source>
        <strain evidence="3 4">SMB35</strain>
    </source>
</reference>
<dbReference type="EMBL" id="MSDO01000028">
    <property type="protein sequence ID" value="OLO02900.1"/>
    <property type="molecule type" value="Genomic_DNA"/>
</dbReference>
<feature type="domain" description="DUF1468" evidence="2">
    <location>
        <begin position="21"/>
        <end position="147"/>
    </location>
</feature>
<feature type="transmembrane region" description="Helical" evidence="1">
    <location>
        <begin position="92"/>
        <end position="112"/>
    </location>
</feature>
<dbReference type="InterPro" id="IPR009936">
    <property type="entry name" value="DUF1468"/>
</dbReference>
<evidence type="ECO:0000313" key="3">
    <source>
        <dbReference type="EMBL" id="OLO02900.1"/>
    </source>
</evidence>
<accession>A0A1Q8SN88</accession>
<dbReference type="RefSeq" id="WP_075571439.1">
    <property type="nucleotide sequence ID" value="NZ_MSDO01000028.1"/>
</dbReference>
<gene>
    <name evidence="3" type="ORF">BTW07_17275</name>
</gene>
<keyword evidence="4" id="KW-1185">Reference proteome</keyword>
<keyword evidence="1" id="KW-0472">Membrane</keyword>
<sequence length="147" mass="16820">MESQWLSLFDVTIDFDQSHLFFPRIVTWILLILLAAILLTRYRLLVPGLKHAGRVLAGREGDFDRKRFFGTLALTTVYFYMMGVLSDVFPNTGYSFLICSIVFVFLLSLLYVGQLSRRLVVIIVLNALIAPAIAWYVLAQLFRITLP</sequence>
<evidence type="ECO:0000313" key="4">
    <source>
        <dbReference type="Proteomes" id="UP000186878"/>
    </source>
</evidence>
<feature type="transmembrane region" description="Helical" evidence="1">
    <location>
        <begin position="119"/>
        <end position="138"/>
    </location>
</feature>
<name>A0A1Q8SN88_9GAMM</name>
<organism evidence="3 4">
    <name type="scientific">Salinicola socius</name>
    <dbReference type="NCBI Taxonomy" id="404433"/>
    <lineage>
        <taxon>Bacteria</taxon>
        <taxon>Pseudomonadati</taxon>
        <taxon>Pseudomonadota</taxon>
        <taxon>Gammaproteobacteria</taxon>
        <taxon>Oceanospirillales</taxon>
        <taxon>Halomonadaceae</taxon>
        <taxon>Salinicola</taxon>
    </lineage>
</organism>
<comment type="caution">
    <text evidence="3">The sequence shown here is derived from an EMBL/GenBank/DDBJ whole genome shotgun (WGS) entry which is preliminary data.</text>
</comment>
<evidence type="ECO:0000256" key="1">
    <source>
        <dbReference type="SAM" id="Phobius"/>
    </source>
</evidence>
<keyword evidence="1" id="KW-0812">Transmembrane</keyword>
<dbReference type="AlphaFoldDB" id="A0A1Q8SN88"/>